<accession>A0A0A8Y920</accession>
<reference evidence="1" key="1">
    <citation type="submission" date="2014-09" db="EMBL/GenBank/DDBJ databases">
        <authorList>
            <person name="Magalhaes I.L.F."/>
            <person name="Oliveira U."/>
            <person name="Santos F.R."/>
            <person name="Vidigal T.H.D.A."/>
            <person name="Brescovit A.D."/>
            <person name="Santos A.J."/>
        </authorList>
    </citation>
    <scope>NUCLEOTIDE SEQUENCE</scope>
    <source>
        <tissue evidence="1">Shoot tissue taken approximately 20 cm above the soil surface</tissue>
    </source>
</reference>
<sequence length="83" mass="9576">MKLQADVFIRLSNPILNLVAFCYCSFMGSYCSAGEFCRIFSYSIYLWKSNMHLQQAIRASVQFLLALLIQYVQSNLMLTMDCV</sequence>
<protein>
    <submittedName>
        <fullName evidence="1">Uncharacterized protein</fullName>
    </submittedName>
</protein>
<name>A0A0A8Y920_ARUDO</name>
<dbReference type="AlphaFoldDB" id="A0A0A8Y920"/>
<evidence type="ECO:0000313" key="1">
    <source>
        <dbReference type="EMBL" id="JAD22781.1"/>
    </source>
</evidence>
<organism evidence="1">
    <name type="scientific">Arundo donax</name>
    <name type="common">Giant reed</name>
    <name type="synonym">Donax arundinaceus</name>
    <dbReference type="NCBI Taxonomy" id="35708"/>
    <lineage>
        <taxon>Eukaryota</taxon>
        <taxon>Viridiplantae</taxon>
        <taxon>Streptophyta</taxon>
        <taxon>Embryophyta</taxon>
        <taxon>Tracheophyta</taxon>
        <taxon>Spermatophyta</taxon>
        <taxon>Magnoliopsida</taxon>
        <taxon>Liliopsida</taxon>
        <taxon>Poales</taxon>
        <taxon>Poaceae</taxon>
        <taxon>PACMAD clade</taxon>
        <taxon>Arundinoideae</taxon>
        <taxon>Arundineae</taxon>
        <taxon>Arundo</taxon>
    </lineage>
</organism>
<proteinExistence type="predicted"/>
<reference evidence="1" key="2">
    <citation type="journal article" date="2015" name="Data Brief">
        <title>Shoot transcriptome of the giant reed, Arundo donax.</title>
        <authorList>
            <person name="Barrero R.A."/>
            <person name="Guerrero F.D."/>
            <person name="Moolhuijzen P."/>
            <person name="Goolsby J.A."/>
            <person name="Tidwell J."/>
            <person name="Bellgard S.E."/>
            <person name="Bellgard M.I."/>
        </authorList>
    </citation>
    <scope>NUCLEOTIDE SEQUENCE</scope>
    <source>
        <tissue evidence="1">Shoot tissue taken approximately 20 cm above the soil surface</tissue>
    </source>
</reference>
<dbReference type="EMBL" id="GBRH01275114">
    <property type="protein sequence ID" value="JAD22781.1"/>
    <property type="molecule type" value="Transcribed_RNA"/>
</dbReference>